<name>A0A9P6L1M1_9AGAM</name>
<dbReference type="InterPro" id="IPR004712">
    <property type="entry name" value="Na+/H+_antiporter_fungi"/>
</dbReference>
<feature type="compositionally biased region" description="Polar residues" evidence="11">
    <location>
        <begin position="736"/>
        <end position="752"/>
    </location>
</feature>
<evidence type="ECO:0000256" key="7">
    <source>
        <dbReference type="ARBA" id="ARBA00023053"/>
    </source>
</evidence>
<dbReference type="InterPro" id="IPR006153">
    <property type="entry name" value="Cation/H_exchanger_TM"/>
</dbReference>
<feature type="transmembrane region" description="Helical" evidence="12">
    <location>
        <begin position="428"/>
        <end position="452"/>
    </location>
</feature>
<dbReference type="GO" id="GO:0005886">
    <property type="term" value="C:plasma membrane"/>
    <property type="evidence" value="ECO:0007669"/>
    <property type="project" value="InterPro"/>
</dbReference>
<sequence length="837" mass="92504">MFHFHPFDVSTPHIVYACLGGFVVLFGMFSLFIRERLYIGEAIWAFLFGVVIGKSGLSPYTHTSLITPALTGPYGAGIFDPRSWANNNTDNHITLELTRVVLAIGVFAVGVELPKAYMLKHWKSLLFLLIPVMTYGWFVSAGLIYALIPKLDFLSSLAVAACLTPTDPILAAAVVGGKYAEKHVPAHIRHLLAAECGCNDGAAFPFLFISLYLITNDNVGDAIAQWFLELWLFEILLSIIYGSILGFGFRHLMKFCEGRKLIDRQSSVAQYVSLALLVIGTATMLGVDDLLAAFCCGTAFAWDGFFNQQTEEAVFSSVIDLLFNIACFVYIGAWTPFDSFDDPTLSITVWRLIVISILVLLLRRLPIMVALYKWIPDIKTLREAVFSGHFGPMGVGAIFISTLAVQQLPRPADGTNPQTQAELLAVSIQPIVSFVVLCSILVHGLSIPFFSLGKRVHTVSRTWSRHSAAADWTTLTRRVSKAEDIIINRDPRDVHDGMERGEITPAATILEKDASLTQTPTSDGEESGQTVSEREGSVILSEWREGPHQVIERKSGPGEEVEVEVRRNVYAPENVERMTSRFVGGESEVRNAVGDYLRWLKEDTHKRAEGLVNGLKSTEEEIKRHLSPKTHHRTPDSNSTVEEVQRSPSELVEEDGWVSDNSDTRASRPTKTKSLGGKTTLPSKSRGSAKKYIRPSTAPTPNISREHSRVREDRSSTPSPQRYGRHHRGTGIPVSRATSWDLVSSYHPQSDSVHTDSRRGSVRNLRIDSLRFSGMPGSPRELSPARSVRFVDSHPQRTPLPLQDTSAAGTSQSGQGDNDEDSPRNAKVAFELPGDKH</sequence>
<keyword evidence="9 12" id="KW-0472">Membrane</keyword>
<evidence type="ECO:0000313" key="14">
    <source>
        <dbReference type="EMBL" id="KAF9778737.1"/>
    </source>
</evidence>
<dbReference type="GO" id="GO:0030007">
    <property type="term" value="P:intracellular potassium ion homeostasis"/>
    <property type="evidence" value="ECO:0007669"/>
    <property type="project" value="TreeGrafter"/>
</dbReference>
<dbReference type="GO" id="GO:0036376">
    <property type="term" value="P:sodium ion export across plasma membrane"/>
    <property type="evidence" value="ECO:0007669"/>
    <property type="project" value="InterPro"/>
</dbReference>
<evidence type="ECO:0000256" key="8">
    <source>
        <dbReference type="ARBA" id="ARBA00023065"/>
    </source>
</evidence>
<dbReference type="Proteomes" id="UP000736335">
    <property type="component" value="Unassembled WGS sequence"/>
</dbReference>
<feature type="compositionally biased region" description="Basic and acidic residues" evidence="11">
    <location>
        <begin position="753"/>
        <end position="769"/>
    </location>
</feature>
<feature type="transmembrane region" description="Helical" evidence="12">
    <location>
        <begin position="349"/>
        <end position="372"/>
    </location>
</feature>
<dbReference type="Pfam" id="PF00999">
    <property type="entry name" value="Na_H_Exchanger"/>
    <property type="match status" value="1"/>
</dbReference>
<feature type="transmembrane region" description="Helical" evidence="12">
    <location>
        <begin position="384"/>
        <end position="408"/>
    </location>
</feature>
<evidence type="ECO:0000256" key="4">
    <source>
        <dbReference type="ARBA" id="ARBA00022449"/>
    </source>
</evidence>
<feature type="transmembrane region" description="Helical" evidence="12">
    <location>
        <begin position="38"/>
        <end position="57"/>
    </location>
</feature>
<evidence type="ECO:0000256" key="11">
    <source>
        <dbReference type="SAM" id="MobiDB-lite"/>
    </source>
</evidence>
<feature type="domain" description="Cation/H+ exchanger transmembrane" evidence="13">
    <location>
        <begin position="29"/>
        <end position="450"/>
    </location>
</feature>
<reference evidence="14" key="2">
    <citation type="submission" date="2020-11" db="EMBL/GenBank/DDBJ databases">
        <authorList>
            <consortium name="DOE Joint Genome Institute"/>
            <person name="Kuo A."/>
            <person name="Miyauchi S."/>
            <person name="Kiss E."/>
            <person name="Drula E."/>
            <person name="Kohler A."/>
            <person name="Sanchez-Garcia M."/>
            <person name="Andreopoulos B."/>
            <person name="Barry K.W."/>
            <person name="Bonito G."/>
            <person name="Buee M."/>
            <person name="Carver A."/>
            <person name="Chen C."/>
            <person name="Cichocki N."/>
            <person name="Clum A."/>
            <person name="Culley D."/>
            <person name="Crous P.W."/>
            <person name="Fauchery L."/>
            <person name="Girlanda M."/>
            <person name="Hayes R."/>
            <person name="Keri Z."/>
            <person name="Labutti K."/>
            <person name="Lipzen A."/>
            <person name="Lombard V."/>
            <person name="Magnuson J."/>
            <person name="Maillard F."/>
            <person name="Morin E."/>
            <person name="Murat C."/>
            <person name="Nolan M."/>
            <person name="Ohm R."/>
            <person name="Pangilinan J."/>
            <person name="Pereira M."/>
            <person name="Perotto S."/>
            <person name="Peter M."/>
            <person name="Riley R."/>
            <person name="Sitrit Y."/>
            <person name="Stielow B."/>
            <person name="Szollosi G."/>
            <person name="Zifcakova L."/>
            <person name="Stursova M."/>
            <person name="Spatafora J.W."/>
            <person name="Tedersoo L."/>
            <person name="Vaario L.-M."/>
            <person name="Yamada A."/>
            <person name="Yan M."/>
            <person name="Wang P."/>
            <person name="Xu J."/>
            <person name="Bruns T."/>
            <person name="Baldrian P."/>
            <person name="Vilgalys R."/>
            <person name="Henrissat B."/>
            <person name="Grigoriev I.V."/>
            <person name="Hibbett D."/>
            <person name="Nagy L.G."/>
            <person name="Martin F.M."/>
        </authorList>
    </citation>
    <scope>NUCLEOTIDE SEQUENCE</scope>
    <source>
        <strain evidence="14">UH-Tt-Lm1</strain>
    </source>
</reference>
<feature type="compositionally biased region" description="Basic and acidic residues" evidence="11">
    <location>
        <begin position="704"/>
        <end position="715"/>
    </location>
</feature>
<dbReference type="OrthoDB" id="2190219at2759"/>
<feature type="transmembrane region" description="Helical" evidence="12">
    <location>
        <begin position="318"/>
        <end position="337"/>
    </location>
</feature>
<keyword evidence="6 12" id="KW-1133">Transmembrane helix</keyword>
<evidence type="ECO:0000256" key="3">
    <source>
        <dbReference type="ARBA" id="ARBA00022448"/>
    </source>
</evidence>
<feature type="transmembrane region" description="Helical" evidence="12">
    <location>
        <begin position="14"/>
        <end position="33"/>
    </location>
</feature>
<keyword evidence="7" id="KW-0915">Sodium</keyword>
<feature type="transmembrane region" description="Helical" evidence="12">
    <location>
        <begin position="125"/>
        <end position="148"/>
    </location>
</feature>
<evidence type="ECO:0000256" key="9">
    <source>
        <dbReference type="ARBA" id="ARBA00023136"/>
    </source>
</evidence>
<keyword evidence="5 12" id="KW-0812">Transmembrane</keyword>
<dbReference type="PANTHER" id="PTHR31382">
    <property type="entry name" value="NA(+)/H(+) ANTIPORTER"/>
    <property type="match status" value="1"/>
</dbReference>
<feature type="transmembrane region" description="Helical" evidence="12">
    <location>
        <begin position="226"/>
        <end position="247"/>
    </location>
</feature>
<evidence type="ECO:0000256" key="5">
    <source>
        <dbReference type="ARBA" id="ARBA00022692"/>
    </source>
</evidence>
<comment type="similarity">
    <text evidence="2">Belongs to the fungal Na(+)/H(+) exchanger family.</text>
</comment>
<keyword evidence="3" id="KW-0813">Transport</keyword>
<comment type="subcellular location">
    <subcellularLocation>
        <location evidence="1">Membrane</location>
        <topology evidence="1">Multi-pass membrane protein</topology>
    </subcellularLocation>
</comment>
<feature type="transmembrane region" description="Helical" evidence="12">
    <location>
        <begin position="154"/>
        <end position="179"/>
    </location>
</feature>
<keyword evidence="15" id="KW-1185">Reference proteome</keyword>
<dbReference type="EMBL" id="WIUZ02000022">
    <property type="protein sequence ID" value="KAF9778737.1"/>
    <property type="molecule type" value="Genomic_DNA"/>
</dbReference>
<evidence type="ECO:0000256" key="6">
    <source>
        <dbReference type="ARBA" id="ARBA00022989"/>
    </source>
</evidence>
<feature type="transmembrane region" description="Helical" evidence="12">
    <location>
        <begin position="290"/>
        <end position="306"/>
    </location>
</feature>
<feature type="compositionally biased region" description="Low complexity" evidence="11">
    <location>
        <begin position="672"/>
        <end position="681"/>
    </location>
</feature>
<feature type="transmembrane region" description="Helical" evidence="12">
    <location>
        <begin position="191"/>
        <end position="214"/>
    </location>
</feature>
<dbReference type="GO" id="GO:0042391">
    <property type="term" value="P:regulation of membrane potential"/>
    <property type="evidence" value="ECO:0007669"/>
    <property type="project" value="InterPro"/>
</dbReference>
<dbReference type="GO" id="GO:0120029">
    <property type="term" value="P:proton export across plasma membrane"/>
    <property type="evidence" value="ECO:0007669"/>
    <property type="project" value="InterPro"/>
</dbReference>
<dbReference type="AlphaFoldDB" id="A0A9P6L1M1"/>
<feature type="compositionally biased region" description="Polar residues" evidence="11">
    <location>
        <begin position="636"/>
        <end position="648"/>
    </location>
</feature>
<evidence type="ECO:0000256" key="1">
    <source>
        <dbReference type="ARBA" id="ARBA00004141"/>
    </source>
</evidence>
<evidence type="ECO:0000256" key="12">
    <source>
        <dbReference type="SAM" id="Phobius"/>
    </source>
</evidence>
<dbReference type="PANTHER" id="PTHR31382:SF4">
    <property type="entry name" value="NA(+)_H(+) ANTIPORTER"/>
    <property type="match status" value="1"/>
</dbReference>
<accession>A0A9P6L1M1</accession>
<feature type="region of interest" description="Disordered" evidence="11">
    <location>
        <begin position="512"/>
        <end position="535"/>
    </location>
</feature>
<evidence type="ECO:0000313" key="15">
    <source>
        <dbReference type="Proteomes" id="UP000736335"/>
    </source>
</evidence>
<evidence type="ECO:0000259" key="13">
    <source>
        <dbReference type="Pfam" id="PF00999"/>
    </source>
</evidence>
<feature type="compositionally biased region" description="Polar residues" evidence="11">
    <location>
        <begin position="515"/>
        <end position="531"/>
    </location>
</feature>
<protein>
    <submittedName>
        <fullName evidence="14">Sodium/hydrogen exchanger family-domain-containing protein</fullName>
    </submittedName>
</protein>
<reference evidence="14" key="1">
    <citation type="journal article" date="2020" name="Nat. Commun.">
        <title>Large-scale genome sequencing of mycorrhizal fungi provides insights into the early evolution of symbiotic traits.</title>
        <authorList>
            <person name="Miyauchi S."/>
            <person name="Kiss E."/>
            <person name="Kuo A."/>
            <person name="Drula E."/>
            <person name="Kohler A."/>
            <person name="Sanchez-Garcia M."/>
            <person name="Morin E."/>
            <person name="Andreopoulos B."/>
            <person name="Barry K.W."/>
            <person name="Bonito G."/>
            <person name="Buee M."/>
            <person name="Carver A."/>
            <person name="Chen C."/>
            <person name="Cichocki N."/>
            <person name="Clum A."/>
            <person name="Culley D."/>
            <person name="Crous P.W."/>
            <person name="Fauchery L."/>
            <person name="Girlanda M."/>
            <person name="Hayes R.D."/>
            <person name="Keri Z."/>
            <person name="LaButti K."/>
            <person name="Lipzen A."/>
            <person name="Lombard V."/>
            <person name="Magnuson J."/>
            <person name="Maillard F."/>
            <person name="Murat C."/>
            <person name="Nolan M."/>
            <person name="Ohm R.A."/>
            <person name="Pangilinan J."/>
            <person name="Pereira M.F."/>
            <person name="Perotto S."/>
            <person name="Peter M."/>
            <person name="Pfister S."/>
            <person name="Riley R."/>
            <person name="Sitrit Y."/>
            <person name="Stielow J.B."/>
            <person name="Szollosi G."/>
            <person name="Zifcakova L."/>
            <person name="Stursova M."/>
            <person name="Spatafora J.W."/>
            <person name="Tedersoo L."/>
            <person name="Vaario L.M."/>
            <person name="Yamada A."/>
            <person name="Yan M."/>
            <person name="Wang P."/>
            <person name="Xu J."/>
            <person name="Bruns T."/>
            <person name="Baldrian P."/>
            <person name="Vilgalys R."/>
            <person name="Dunand C."/>
            <person name="Henrissat B."/>
            <person name="Grigoriev I.V."/>
            <person name="Hibbett D."/>
            <person name="Nagy L.G."/>
            <person name="Martin F.M."/>
        </authorList>
    </citation>
    <scope>NUCLEOTIDE SEQUENCE</scope>
    <source>
        <strain evidence="14">UH-Tt-Lm1</strain>
    </source>
</reference>
<evidence type="ECO:0000256" key="10">
    <source>
        <dbReference type="ARBA" id="ARBA00023201"/>
    </source>
</evidence>
<keyword evidence="10" id="KW-0739">Sodium transport</keyword>
<feature type="region of interest" description="Disordered" evidence="11">
    <location>
        <begin position="623"/>
        <end position="837"/>
    </location>
</feature>
<feature type="transmembrane region" description="Helical" evidence="12">
    <location>
        <begin position="268"/>
        <end position="284"/>
    </location>
</feature>
<keyword evidence="8" id="KW-0406">Ion transport</keyword>
<dbReference type="GO" id="GO:0015385">
    <property type="term" value="F:sodium:proton antiporter activity"/>
    <property type="evidence" value="ECO:0007669"/>
    <property type="project" value="InterPro"/>
</dbReference>
<feature type="transmembrane region" description="Helical" evidence="12">
    <location>
        <begin position="93"/>
        <end position="113"/>
    </location>
</feature>
<proteinExistence type="inferred from homology"/>
<comment type="caution">
    <text evidence="14">The sequence shown here is derived from an EMBL/GenBank/DDBJ whole genome shotgun (WGS) entry which is preliminary data.</text>
</comment>
<evidence type="ECO:0000256" key="2">
    <source>
        <dbReference type="ARBA" id="ARBA00005248"/>
    </source>
</evidence>
<feature type="compositionally biased region" description="Polar residues" evidence="11">
    <location>
        <begin position="803"/>
        <end position="816"/>
    </location>
</feature>
<organism evidence="14 15">
    <name type="scientific">Thelephora terrestris</name>
    <dbReference type="NCBI Taxonomy" id="56493"/>
    <lineage>
        <taxon>Eukaryota</taxon>
        <taxon>Fungi</taxon>
        <taxon>Dikarya</taxon>
        <taxon>Basidiomycota</taxon>
        <taxon>Agaricomycotina</taxon>
        <taxon>Agaricomycetes</taxon>
        <taxon>Thelephorales</taxon>
        <taxon>Thelephoraceae</taxon>
        <taxon>Thelephora</taxon>
    </lineage>
</organism>
<gene>
    <name evidence="14" type="ORF">BJ322DRAFT_1114073</name>
</gene>
<keyword evidence="4" id="KW-0050">Antiport</keyword>